<organism evidence="1 2">
    <name type="scientific">Candidatus Nomurabacteria bacterium GW2011_GWC2_39_41</name>
    <dbReference type="NCBI Taxonomy" id="1618754"/>
    <lineage>
        <taxon>Bacteria</taxon>
        <taxon>Candidatus Nomuraibacteriota</taxon>
    </lineage>
</organism>
<name>A0A837I0L8_9BACT</name>
<sequence length="235" mass="26922">MIANFGDIKNDVIRKLGISTTAAFYTDTILNEWIQQGVRWGTSYKKWPFTEGRISTTYAATEEWSFEGIKADSIRLLQVGGKRFQKLNFEDYQIFKEEEPDGEDRVYSDFGRLVFINPNAGVSGTLVAWGQYAPVNIDVTDLTAQTVFSDGDEEGNEAIVEEVLSYANTREKKENEVNFHHTRATQILDNLWNRIKDEQFQYQTHRSRGGMFKRINVLGGGVDDELIRRDQFPLG</sequence>
<evidence type="ECO:0000313" key="2">
    <source>
        <dbReference type="Proteomes" id="UP000034656"/>
    </source>
</evidence>
<proteinExistence type="predicted"/>
<evidence type="ECO:0000313" key="1">
    <source>
        <dbReference type="EMBL" id="KKR20031.1"/>
    </source>
</evidence>
<dbReference type="EMBL" id="LBXB01000009">
    <property type="protein sequence ID" value="KKR20031.1"/>
    <property type="molecule type" value="Genomic_DNA"/>
</dbReference>
<gene>
    <name evidence="1" type="ORF">UT51_C0009G0005</name>
</gene>
<reference evidence="1 2" key="1">
    <citation type="journal article" date="2015" name="Nature">
        <title>rRNA introns, odd ribosomes, and small enigmatic genomes across a large radiation of phyla.</title>
        <authorList>
            <person name="Brown C.T."/>
            <person name="Hug L.A."/>
            <person name="Thomas B.C."/>
            <person name="Sharon I."/>
            <person name="Castelle C.J."/>
            <person name="Singh A."/>
            <person name="Wilkins M.J."/>
            <person name="Williams K.H."/>
            <person name="Banfield J.F."/>
        </authorList>
    </citation>
    <scope>NUCLEOTIDE SEQUENCE [LARGE SCALE GENOMIC DNA]</scope>
</reference>
<dbReference type="Proteomes" id="UP000034656">
    <property type="component" value="Unassembled WGS sequence"/>
</dbReference>
<comment type="caution">
    <text evidence="1">The sequence shown here is derived from an EMBL/GenBank/DDBJ whole genome shotgun (WGS) entry which is preliminary data.</text>
</comment>
<accession>A0A837I0L8</accession>
<dbReference type="AlphaFoldDB" id="A0A837I0L8"/>
<protein>
    <submittedName>
        <fullName evidence="1">Uncharacterized protein</fullName>
    </submittedName>
</protein>